<sequence>MGAIDQFVRTLANAIRPDERIGVAEWAAKHRILPENAPEPGRWRNERTPYLVGIMDALSGQDSVTTRYAHDDLRPFSNAWVTVVAQMKGHQIGGSAAGENFIGHSISVAAGNVLVVFATNDDAEKWELDRFEPMRKSTPELRARVKDAGKKGSDNTKRRKRFPGGMMNLVSANRAGRLKSTTVRYVMLEEVDEYLLNVDGQGNPIVLAINRTSNFGRRAKVFANSTPTIKGRSQIEKLYEKGDQRRYFVPCPDCGHPQFFDWRKGMRWSEGDPDSVCYHCEVCGVGNPEHVWKTRGYEGAYWMPTAPGDGKTASFHISSLYAPIGWRPWTDLVRDWIEAQADIEKLIAFINNALGECWEDRSAEVKWELVKRRAESHALRTIPRGCMILTASVDVQKNRLEVEISGWGRNMTNWTIDYVVIDGDPSTAAPWATLDALLERPIVNAFGVSLQVQTCAIDSGGHHTQEVYDYCRLRQARGVFAIKGAKEQHRPIIGRPSAQDVTIRGRTFQKGVQLWQVGTDTAKDKIFAALQADEELDPAARRMRFPAGLEDEYFKQLVAEAFNVSKGRWDKLRLRNEALDLKVYNFAAAYHPRLRVNLMTEADWAGLEMVIEPRVRDLFADPALAVPMAVEGGEAAATEPPAASLLAEAEPNADPDREEAGARRGGWLNVRSNWMGR</sequence>
<reference evidence="4 5" key="1">
    <citation type="submission" date="2016-10" db="EMBL/GenBank/DDBJ databases">
        <title>Complete genome sequences of three Cupriavidus strains isolated from various Malaysian environments.</title>
        <authorList>
            <person name="Abdullah A.A.-A."/>
            <person name="Shafie N.A.H."/>
            <person name="Lau N.S."/>
        </authorList>
    </citation>
    <scope>NUCLEOTIDE SEQUENCE [LARGE SCALE GENOMIC DNA]</scope>
    <source>
        <strain evidence="4 5">USMAA1020</strain>
    </source>
</reference>
<dbReference type="Proteomes" id="UP000177515">
    <property type="component" value="Chromosome 1"/>
</dbReference>
<dbReference type="InterPro" id="IPR046454">
    <property type="entry name" value="GpA_endonuclease"/>
</dbReference>
<dbReference type="InterPro" id="IPR027417">
    <property type="entry name" value="P-loop_NTPase"/>
</dbReference>
<proteinExistence type="inferred from homology"/>
<evidence type="ECO:0000259" key="3">
    <source>
        <dbReference type="Pfam" id="PF20454"/>
    </source>
</evidence>
<protein>
    <submittedName>
        <fullName evidence="4">Terminase</fullName>
    </submittedName>
</protein>
<dbReference type="EMBL" id="CP017754">
    <property type="protein sequence ID" value="AOZ05956.1"/>
    <property type="molecule type" value="Genomic_DNA"/>
</dbReference>
<dbReference type="RefSeq" id="WP_071069126.1">
    <property type="nucleotide sequence ID" value="NZ_CP017754.1"/>
</dbReference>
<name>A0ABN4TMW4_9BURK</name>
<dbReference type="InterPro" id="IPR046453">
    <property type="entry name" value="GpA_ATPase"/>
</dbReference>
<feature type="domain" description="Terminase large subunit GpA endonuclease" evidence="3">
    <location>
        <begin position="312"/>
        <end position="601"/>
    </location>
</feature>
<evidence type="ECO:0000259" key="2">
    <source>
        <dbReference type="Pfam" id="PF05876"/>
    </source>
</evidence>
<organism evidence="4 5">
    <name type="scientific">Cupriavidus malaysiensis</name>
    <dbReference type="NCBI Taxonomy" id="367825"/>
    <lineage>
        <taxon>Bacteria</taxon>
        <taxon>Pseudomonadati</taxon>
        <taxon>Pseudomonadota</taxon>
        <taxon>Betaproteobacteria</taxon>
        <taxon>Burkholderiales</taxon>
        <taxon>Burkholderiaceae</taxon>
        <taxon>Cupriavidus</taxon>
    </lineage>
</organism>
<dbReference type="Gene3D" id="3.40.50.300">
    <property type="entry name" value="P-loop containing nucleotide triphosphate hydrolases"/>
    <property type="match status" value="1"/>
</dbReference>
<keyword evidence="5" id="KW-1185">Reference proteome</keyword>
<gene>
    <name evidence="4" type="ORF">BKK80_09040</name>
</gene>
<dbReference type="Pfam" id="PF20454">
    <property type="entry name" value="GpA_nuclease"/>
    <property type="match status" value="1"/>
</dbReference>
<evidence type="ECO:0000313" key="5">
    <source>
        <dbReference type="Proteomes" id="UP000177515"/>
    </source>
</evidence>
<accession>A0ABN4TMW4</accession>
<dbReference type="HAMAP" id="MF_04144">
    <property type="entry name" value="TERL_LAMBDA"/>
    <property type="match status" value="1"/>
</dbReference>
<feature type="region of interest" description="Disordered" evidence="1">
    <location>
        <begin position="137"/>
        <end position="163"/>
    </location>
</feature>
<dbReference type="Pfam" id="PF05876">
    <property type="entry name" value="GpA_ATPase"/>
    <property type="match status" value="1"/>
</dbReference>
<feature type="compositionally biased region" description="Basic and acidic residues" evidence="1">
    <location>
        <begin position="137"/>
        <end position="156"/>
    </location>
</feature>
<evidence type="ECO:0000313" key="4">
    <source>
        <dbReference type="EMBL" id="AOZ05956.1"/>
    </source>
</evidence>
<evidence type="ECO:0000256" key="1">
    <source>
        <dbReference type="SAM" id="MobiDB-lite"/>
    </source>
</evidence>
<feature type="domain" description="Phage terminase large subunit GpA ATPase" evidence="2">
    <location>
        <begin position="38"/>
        <end position="297"/>
    </location>
</feature>
<dbReference type="InterPro" id="IPR008866">
    <property type="entry name" value="Phage_lambda_GpA-like"/>
</dbReference>